<accession>A0A3N0GS37</accession>
<dbReference type="PANTHER" id="PTHR44688">
    <property type="entry name" value="DNA-BINDING TRANSCRIPTIONAL ACTIVATOR DEVR_DOSR"/>
    <property type="match status" value="1"/>
</dbReference>
<dbReference type="SUPFAM" id="SSF46894">
    <property type="entry name" value="C-terminal effector domain of the bipartite response regulators"/>
    <property type="match status" value="1"/>
</dbReference>
<dbReference type="OrthoDB" id="3789334at2"/>
<evidence type="ECO:0000313" key="8">
    <source>
        <dbReference type="Proteomes" id="UP000279994"/>
    </source>
</evidence>
<dbReference type="CDD" id="cd06170">
    <property type="entry name" value="LuxR_C_like"/>
    <property type="match status" value="1"/>
</dbReference>
<dbReference type="GO" id="GO:0006355">
    <property type="term" value="P:regulation of DNA-templated transcription"/>
    <property type="evidence" value="ECO:0007669"/>
    <property type="project" value="InterPro"/>
</dbReference>
<organism evidence="7 8">
    <name type="scientific">Nocardioides pocheonensis</name>
    <dbReference type="NCBI Taxonomy" id="661485"/>
    <lineage>
        <taxon>Bacteria</taxon>
        <taxon>Bacillati</taxon>
        <taxon>Actinomycetota</taxon>
        <taxon>Actinomycetes</taxon>
        <taxon>Propionibacteriales</taxon>
        <taxon>Nocardioidaceae</taxon>
        <taxon>Nocardioides</taxon>
    </lineage>
</organism>
<keyword evidence="4" id="KW-0175">Coiled coil</keyword>
<name>A0A3N0GS37_9ACTN</name>
<dbReference type="InterPro" id="IPR036388">
    <property type="entry name" value="WH-like_DNA-bd_sf"/>
</dbReference>
<gene>
    <name evidence="7" type="ORF">EFL26_09520</name>
</gene>
<evidence type="ECO:0000256" key="4">
    <source>
        <dbReference type="SAM" id="Coils"/>
    </source>
</evidence>
<dbReference type="AlphaFoldDB" id="A0A3N0GS37"/>
<dbReference type="GO" id="GO:0003677">
    <property type="term" value="F:DNA binding"/>
    <property type="evidence" value="ECO:0007669"/>
    <property type="project" value="UniProtKB-KW"/>
</dbReference>
<keyword evidence="5" id="KW-0472">Membrane</keyword>
<keyword evidence="5" id="KW-1133">Transmembrane helix</keyword>
<dbReference type="EMBL" id="RJSF01000036">
    <property type="protein sequence ID" value="RNM14996.1"/>
    <property type="molecule type" value="Genomic_DNA"/>
</dbReference>
<evidence type="ECO:0000256" key="2">
    <source>
        <dbReference type="ARBA" id="ARBA00023125"/>
    </source>
</evidence>
<protein>
    <submittedName>
        <fullName evidence="7">DNA-binding response regulator</fullName>
    </submittedName>
</protein>
<keyword evidence="2 7" id="KW-0238">DNA-binding</keyword>
<keyword evidence="5" id="KW-0812">Transmembrane</keyword>
<dbReference type="Proteomes" id="UP000279994">
    <property type="component" value="Unassembled WGS sequence"/>
</dbReference>
<feature type="domain" description="HTH luxR-type" evidence="6">
    <location>
        <begin position="75"/>
        <end position="140"/>
    </location>
</feature>
<dbReference type="Pfam" id="PF00196">
    <property type="entry name" value="GerE"/>
    <property type="match status" value="1"/>
</dbReference>
<dbReference type="PRINTS" id="PR00038">
    <property type="entry name" value="HTHLUXR"/>
</dbReference>
<reference evidence="7 8" key="1">
    <citation type="submission" date="2018-11" db="EMBL/GenBank/DDBJ databases">
        <authorList>
            <person name="Li F."/>
        </authorList>
    </citation>
    <scope>NUCLEOTIDE SEQUENCE [LARGE SCALE GENOMIC DNA]</scope>
    <source>
        <strain evidence="7 8">Gsoil 818</strain>
    </source>
</reference>
<keyword evidence="8" id="KW-1185">Reference proteome</keyword>
<dbReference type="PROSITE" id="PS00622">
    <property type="entry name" value="HTH_LUXR_1"/>
    <property type="match status" value="1"/>
</dbReference>
<dbReference type="PROSITE" id="PS50043">
    <property type="entry name" value="HTH_LUXR_2"/>
    <property type="match status" value="1"/>
</dbReference>
<dbReference type="Gene3D" id="1.10.10.10">
    <property type="entry name" value="Winged helix-like DNA-binding domain superfamily/Winged helix DNA-binding domain"/>
    <property type="match status" value="1"/>
</dbReference>
<keyword evidence="1" id="KW-0805">Transcription regulation</keyword>
<evidence type="ECO:0000256" key="1">
    <source>
        <dbReference type="ARBA" id="ARBA00023015"/>
    </source>
</evidence>
<evidence type="ECO:0000256" key="3">
    <source>
        <dbReference type="ARBA" id="ARBA00023163"/>
    </source>
</evidence>
<dbReference type="InterPro" id="IPR000792">
    <property type="entry name" value="Tscrpt_reg_LuxR_C"/>
</dbReference>
<keyword evidence="3" id="KW-0804">Transcription</keyword>
<evidence type="ECO:0000313" key="7">
    <source>
        <dbReference type="EMBL" id="RNM14996.1"/>
    </source>
</evidence>
<sequence length="149" mass="15989">MVIVGGAALIGENVGDWSFLVVILGGAWLVGFVVRRRSTDLSRVREDNRDLSARLAEAAAQLIEAQRRLTVSAPAPADLAALTAREVEVARAIARGMSNAEIAAELFLSEWTVKTHVASILRKLGLRDRAQVVVAAYESGLVERGSSPR</sequence>
<dbReference type="SMART" id="SM00421">
    <property type="entry name" value="HTH_LUXR"/>
    <property type="match status" value="1"/>
</dbReference>
<dbReference type="PANTHER" id="PTHR44688:SF16">
    <property type="entry name" value="DNA-BINDING TRANSCRIPTIONAL ACTIVATOR DEVR_DOSR"/>
    <property type="match status" value="1"/>
</dbReference>
<proteinExistence type="predicted"/>
<feature type="coiled-coil region" evidence="4">
    <location>
        <begin position="41"/>
        <end position="68"/>
    </location>
</feature>
<feature type="transmembrane region" description="Helical" evidence="5">
    <location>
        <begin position="17"/>
        <end position="34"/>
    </location>
</feature>
<evidence type="ECO:0000256" key="5">
    <source>
        <dbReference type="SAM" id="Phobius"/>
    </source>
</evidence>
<dbReference type="InterPro" id="IPR016032">
    <property type="entry name" value="Sig_transdc_resp-reg_C-effctor"/>
</dbReference>
<comment type="caution">
    <text evidence="7">The sequence shown here is derived from an EMBL/GenBank/DDBJ whole genome shotgun (WGS) entry which is preliminary data.</text>
</comment>
<evidence type="ECO:0000259" key="6">
    <source>
        <dbReference type="PROSITE" id="PS50043"/>
    </source>
</evidence>